<keyword evidence="3" id="KW-1185">Reference proteome</keyword>
<dbReference type="PANTHER" id="PTHR35307:SF3">
    <property type="entry name" value="DUF4220 DOMAIN-CONTAINING PROTEIN"/>
    <property type="match status" value="1"/>
</dbReference>
<dbReference type="PANTHER" id="PTHR35307">
    <property type="entry name" value="PROTEIN, PUTATIVE-RELATED"/>
    <property type="match status" value="1"/>
</dbReference>
<evidence type="ECO:0000313" key="2">
    <source>
        <dbReference type="EMBL" id="CAA2616450.1"/>
    </source>
</evidence>
<accession>A0A7I8IEL7</accession>
<keyword evidence="1" id="KW-0812">Transmembrane</keyword>
<name>A0A7I8IEL7_SPIIN</name>
<dbReference type="EMBL" id="LR743589">
    <property type="protein sequence ID" value="CAA2616450.1"/>
    <property type="molecule type" value="Genomic_DNA"/>
</dbReference>
<evidence type="ECO:0000256" key="1">
    <source>
        <dbReference type="SAM" id="Phobius"/>
    </source>
</evidence>
<keyword evidence="1" id="KW-1133">Transmembrane helix</keyword>
<proteinExistence type="predicted"/>
<reference evidence="2 3" key="1">
    <citation type="submission" date="2019-12" db="EMBL/GenBank/DDBJ databases">
        <authorList>
            <person name="Scholz U."/>
            <person name="Mascher M."/>
            <person name="Fiebig A."/>
        </authorList>
    </citation>
    <scope>NUCLEOTIDE SEQUENCE</scope>
</reference>
<organism evidence="2">
    <name type="scientific">Spirodela intermedia</name>
    <name type="common">Intermediate duckweed</name>
    <dbReference type="NCBI Taxonomy" id="51605"/>
    <lineage>
        <taxon>Eukaryota</taxon>
        <taxon>Viridiplantae</taxon>
        <taxon>Streptophyta</taxon>
        <taxon>Embryophyta</taxon>
        <taxon>Tracheophyta</taxon>
        <taxon>Spermatophyta</taxon>
        <taxon>Magnoliopsida</taxon>
        <taxon>Liliopsida</taxon>
        <taxon>Araceae</taxon>
        <taxon>Lemnoideae</taxon>
        <taxon>Spirodela</taxon>
    </lineage>
</organism>
<dbReference type="AlphaFoldDB" id="A0A7I8IEL7"/>
<sequence>MKSGRRDSEKSIQEGRDRPPVQLRKLIRKYSSEGFLKIGRCGIRQISPNCWALPLVTLASIALAIPGIDRTKLKALRRGVDEGLRYVRLVDKHVDIYGLVNAAEAADILWDQVDLFGRWFDTKLCRLSGRGDHVATEEILRILDNVGILEERRGGRKMTMTRTIREVDGGDVAGGPISVLCEAIADLLGACLINIPKVVWMECICSSTEKREERVEEAALLVGESQELEFLNQHLAKGYPPQELWGRVNEWASR</sequence>
<evidence type="ECO:0000313" key="3">
    <source>
        <dbReference type="Proteomes" id="UP001189122"/>
    </source>
</evidence>
<protein>
    <submittedName>
        <fullName evidence="2">Uncharacterized protein</fullName>
    </submittedName>
</protein>
<gene>
    <name evidence="2" type="ORF">SI7747_02002669</name>
</gene>
<dbReference type="Proteomes" id="UP001189122">
    <property type="component" value="Unassembled WGS sequence"/>
</dbReference>
<dbReference type="EMBL" id="CACRZD030000002">
    <property type="protein sequence ID" value="CAA6656129.1"/>
    <property type="molecule type" value="Genomic_DNA"/>
</dbReference>
<feature type="transmembrane region" description="Helical" evidence="1">
    <location>
        <begin position="50"/>
        <end position="68"/>
    </location>
</feature>
<keyword evidence="1" id="KW-0472">Membrane</keyword>